<keyword evidence="3" id="KW-0804">Transcription</keyword>
<dbReference type="AlphaFoldDB" id="A0A511DMQ0"/>
<dbReference type="Proteomes" id="UP000321685">
    <property type="component" value="Unassembled WGS sequence"/>
</dbReference>
<keyword evidence="7" id="KW-1185">Reference proteome</keyword>
<evidence type="ECO:0000259" key="5">
    <source>
        <dbReference type="PROSITE" id="PS51078"/>
    </source>
</evidence>
<name>A0A511DMQ0_9PSEU</name>
<dbReference type="EMBL" id="BJVJ01000074">
    <property type="protein sequence ID" value="GEL26095.1"/>
    <property type="molecule type" value="Genomic_DNA"/>
</dbReference>
<dbReference type="InterPro" id="IPR005471">
    <property type="entry name" value="Tscrpt_reg_IclR_N"/>
</dbReference>
<reference evidence="6 7" key="1">
    <citation type="submission" date="2019-07" db="EMBL/GenBank/DDBJ databases">
        <title>Whole genome shotgun sequence of Pseudonocardia sulfidoxydans NBRC 16205.</title>
        <authorList>
            <person name="Hosoyama A."/>
            <person name="Uohara A."/>
            <person name="Ohji S."/>
            <person name="Ichikawa N."/>
        </authorList>
    </citation>
    <scope>NUCLEOTIDE SEQUENCE [LARGE SCALE GENOMIC DNA]</scope>
    <source>
        <strain evidence="6 7">NBRC 16205</strain>
    </source>
</reference>
<dbReference type="Gene3D" id="1.10.10.10">
    <property type="entry name" value="Winged helix-like DNA-binding domain superfamily/Winged helix DNA-binding domain"/>
    <property type="match status" value="1"/>
</dbReference>
<dbReference type="InterPro" id="IPR014757">
    <property type="entry name" value="Tscrpt_reg_IclR_C"/>
</dbReference>
<dbReference type="Pfam" id="PF01614">
    <property type="entry name" value="IclR_C"/>
    <property type="match status" value="1"/>
</dbReference>
<dbReference type="InterPro" id="IPR050707">
    <property type="entry name" value="HTH_MetabolicPath_Reg"/>
</dbReference>
<sequence>MTPDRRNAEAARLFETVPVAREEASAGSSVLRALRVVDAVAAAGDGVTAKAIARRLGSPLPTIYRVLATLVEEGYLVRMQDVRGYGLGYRVAALHRVLTAQVAPHPAVVAILQELHSEARAAAYLATFRDVDVVISHVEQCGAHPGPGLRAGEPVPAHATAGGKVLLASLDPSRLTGVVAHGGLERSTRRTLSDRRALDRELMRIRSAGAAVEVEEHERGVAGIAVPVRGPGGDTAAAIGVVVARSDFAARRWDLEDAVRVAAVRASRALVVAPSAAHVP</sequence>
<gene>
    <name evidence="6" type="ORF">PSU4_50490</name>
</gene>
<dbReference type="SUPFAM" id="SSF55781">
    <property type="entry name" value="GAF domain-like"/>
    <property type="match status" value="1"/>
</dbReference>
<dbReference type="GO" id="GO:0045892">
    <property type="term" value="P:negative regulation of DNA-templated transcription"/>
    <property type="evidence" value="ECO:0007669"/>
    <property type="project" value="TreeGrafter"/>
</dbReference>
<feature type="domain" description="HTH iclR-type" evidence="4">
    <location>
        <begin position="27"/>
        <end position="89"/>
    </location>
</feature>
<evidence type="ECO:0000256" key="1">
    <source>
        <dbReference type="ARBA" id="ARBA00023015"/>
    </source>
</evidence>
<keyword evidence="2" id="KW-0238">DNA-binding</keyword>
<dbReference type="GO" id="GO:0003677">
    <property type="term" value="F:DNA binding"/>
    <property type="evidence" value="ECO:0007669"/>
    <property type="project" value="UniProtKB-KW"/>
</dbReference>
<dbReference type="InterPro" id="IPR029016">
    <property type="entry name" value="GAF-like_dom_sf"/>
</dbReference>
<dbReference type="SUPFAM" id="SSF46785">
    <property type="entry name" value="Winged helix' DNA-binding domain"/>
    <property type="match status" value="1"/>
</dbReference>
<evidence type="ECO:0000259" key="4">
    <source>
        <dbReference type="PROSITE" id="PS51077"/>
    </source>
</evidence>
<keyword evidence="1" id="KW-0805">Transcription regulation</keyword>
<dbReference type="PROSITE" id="PS51078">
    <property type="entry name" value="ICLR_ED"/>
    <property type="match status" value="1"/>
</dbReference>
<protein>
    <submittedName>
        <fullName evidence="6">Transcriptional regulator</fullName>
    </submittedName>
</protein>
<dbReference type="Pfam" id="PF09339">
    <property type="entry name" value="HTH_IclR"/>
    <property type="match status" value="1"/>
</dbReference>
<dbReference type="GO" id="GO:0003700">
    <property type="term" value="F:DNA-binding transcription factor activity"/>
    <property type="evidence" value="ECO:0007669"/>
    <property type="project" value="TreeGrafter"/>
</dbReference>
<evidence type="ECO:0000256" key="2">
    <source>
        <dbReference type="ARBA" id="ARBA00023125"/>
    </source>
</evidence>
<dbReference type="Gene3D" id="3.30.450.40">
    <property type="match status" value="1"/>
</dbReference>
<dbReference type="InterPro" id="IPR036390">
    <property type="entry name" value="WH_DNA-bd_sf"/>
</dbReference>
<evidence type="ECO:0000313" key="6">
    <source>
        <dbReference type="EMBL" id="GEL26095.1"/>
    </source>
</evidence>
<proteinExistence type="predicted"/>
<feature type="domain" description="IclR-ED" evidence="5">
    <location>
        <begin position="90"/>
        <end position="272"/>
    </location>
</feature>
<comment type="caution">
    <text evidence="6">The sequence shown here is derived from an EMBL/GenBank/DDBJ whole genome shotgun (WGS) entry which is preliminary data.</text>
</comment>
<dbReference type="PANTHER" id="PTHR30136">
    <property type="entry name" value="HELIX-TURN-HELIX TRANSCRIPTIONAL REGULATOR, ICLR FAMILY"/>
    <property type="match status" value="1"/>
</dbReference>
<organism evidence="6 7">
    <name type="scientific">Pseudonocardia sulfidoxydans NBRC 16205</name>
    <dbReference type="NCBI Taxonomy" id="1223511"/>
    <lineage>
        <taxon>Bacteria</taxon>
        <taxon>Bacillati</taxon>
        <taxon>Actinomycetota</taxon>
        <taxon>Actinomycetes</taxon>
        <taxon>Pseudonocardiales</taxon>
        <taxon>Pseudonocardiaceae</taxon>
        <taxon>Pseudonocardia</taxon>
    </lineage>
</organism>
<dbReference type="PANTHER" id="PTHR30136:SF24">
    <property type="entry name" value="HTH-TYPE TRANSCRIPTIONAL REPRESSOR ALLR"/>
    <property type="match status" value="1"/>
</dbReference>
<evidence type="ECO:0000313" key="7">
    <source>
        <dbReference type="Proteomes" id="UP000321685"/>
    </source>
</evidence>
<evidence type="ECO:0000256" key="3">
    <source>
        <dbReference type="ARBA" id="ARBA00023163"/>
    </source>
</evidence>
<dbReference type="PROSITE" id="PS51077">
    <property type="entry name" value="HTH_ICLR"/>
    <property type="match status" value="1"/>
</dbReference>
<accession>A0A511DMQ0</accession>
<dbReference type="InterPro" id="IPR036388">
    <property type="entry name" value="WH-like_DNA-bd_sf"/>
</dbReference>